<organism evidence="3 4">
    <name type="scientific">Caerostris darwini</name>
    <dbReference type="NCBI Taxonomy" id="1538125"/>
    <lineage>
        <taxon>Eukaryota</taxon>
        <taxon>Metazoa</taxon>
        <taxon>Ecdysozoa</taxon>
        <taxon>Arthropoda</taxon>
        <taxon>Chelicerata</taxon>
        <taxon>Arachnida</taxon>
        <taxon>Araneae</taxon>
        <taxon>Araneomorphae</taxon>
        <taxon>Entelegynae</taxon>
        <taxon>Araneoidea</taxon>
        <taxon>Araneidae</taxon>
        <taxon>Caerostris</taxon>
    </lineage>
</organism>
<evidence type="ECO:0000256" key="1">
    <source>
        <dbReference type="SAM" id="MobiDB-lite"/>
    </source>
</evidence>
<dbReference type="AlphaFoldDB" id="A0AAV4U2I6"/>
<evidence type="ECO:0000256" key="2">
    <source>
        <dbReference type="SAM" id="Phobius"/>
    </source>
</evidence>
<name>A0AAV4U2I6_9ARAC</name>
<feature type="transmembrane region" description="Helical" evidence="2">
    <location>
        <begin position="107"/>
        <end position="126"/>
    </location>
</feature>
<dbReference type="EMBL" id="BPLQ01010627">
    <property type="protein sequence ID" value="GIY52009.1"/>
    <property type="molecule type" value="Genomic_DNA"/>
</dbReference>
<gene>
    <name evidence="3" type="ORF">CDAR_619081</name>
</gene>
<keyword evidence="2" id="KW-1133">Transmembrane helix</keyword>
<keyword evidence="2" id="KW-0812">Transmembrane</keyword>
<keyword evidence="4" id="KW-1185">Reference proteome</keyword>
<feature type="compositionally biased region" description="Polar residues" evidence="1">
    <location>
        <begin position="1"/>
        <end position="17"/>
    </location>
</feature>
<proteinExistence type="predicted"/>
<dbReference type="Proteomes" id="UP001054837">
    <property type="component" value="Unassembled WGS sequence"/>
</dbReference>
<keyword evidence="2" id="KW-0472">Membrane</keyword>
<evidence type="ECO:0008006" key="5">
    <source>
        <dbReference type="Google" id="ProtNLM"/>
    </source>
</evidence>
<feature type="region of interest" description="Disordered" evidence="1">
    <location>
        <begin position="31"/>
        <end position="50"/>
    </location>
</feature>
<feature type="compositionally biased region" description="Low complexity" evidence="1">
    <location>
        <begin position="31"/>
        <end position="42"/>
    </location>
</feature>
<comment type="caution">
    <text evidence="3">The sequence shown here is derived from an EMBL/GenBank/DDBJ whole genome shotgun (WGS) entry which is preliminary data.</text>
</comment>
<accession>A0AAV4U2I6</accession>
<reference evidence="3 4" key="1">
    <citation type="submission" date="2021-06" db="EMBL/GenBank/DDBJ databases">
        <title>Caerostris darwini draft genome.</title>
        <authorList>
            <person name="Kono N."/>
            <person name="Arakawa K."/>
        </authorList>
    </citation>
    <scope>NUCLEOTIDE SEQUENCE [LARGE SCALE GENOMIC DNA]</scope>
</reference>
<evidence type="ECO:0000313" key="4">
    <source>
        <dbReference type="Proteomes" id="UP001054837"/>
    </source>
</evidence>
<evidence type="ECO:0000313" key="3">
    <source>
        <dbReference type="EMBL" id="GIY52009.1"/>
    </source>
</evidence>
<feature type="region of interest" description="Disordered" evidence="1">
    <location>
        <begin position="1"/>
        <end position="21"/>
    </location>
</feature>
<sequence>MRNNNELHTQTINVSNSAPPPSLPTFISFQQKSLHSQQQQQHETLAKTKSSTIPEQKVIMRSMLKCFSLFFSLSMLWGNTVCKNVSANVASNAHGGPPNNGPPFRRILNIFGIFISVGCIVGPRGPKNGKERGRERESSGNCRDAFGLEISLFE</sequence>
<protein>
    <recommendedName>
        <fullName evidence="5">Transmembrane protein</fullName>
    </recommendedName>
</protein>